<keyword evidence="2" id="KW-1185">Reference proteome</keyword>
<reference evidence="2" key="1">
    <citation type="submission" date="2016-06" db="EMBL/GenBank/DDBJ databases">
        <title>Parallel loss of symbiosis genes in relatives of nitrogen-fixing non-legume Parasponia.</title>
        <authorList>
            <person name="Van Velzen R."/>
            <person name="Holmer R."/>
            <person name="Bu F."/>
            <person name="Rutten L."/>
            <person name="Van Zeijl A."/>
            <person name="Liu W."/>
            <person name="Santuari L."/>
            <person name="Cao Q."/>
            <person name="Sharma T."/>
            <person name="Shen D."/>
            <person name="Roswanjaya Y."/>
            <person name="Wardhani T."/>
            <person name="Kalhor M.S."/>
            <person name="Jansen J."/>
            <person name="Van den Hoogen J."/>
            <person name="Gungor B."/>
            <person name="Hartog M."/>
            <person name="Hontelez J."/>
            <person name="Verver J."/>
            <person name="Yang W.-C."/>
            <person name="Schijlen E."/>
            <person name="Repin R."/>
            <person name="Schilthuizen M."/>
            <person name="Schranz E."/>
            <person name="Heidstra R."/>
            <person name="Miyata K."/>
            <person name="Fedorova E."/>
            <person name="Kohlen W."/>
            <person name="Bisseling T."/>
            <person name="Smit S."/>
            <person name="Geurts R."/>
        </authorList>
    </citation>
    <scope>NUCLEOTIDE SEQUENCE [LARGE SCALE GENOMIC DNA]</scope>
    <source>
        <strain evidence="2">cv. WU1-14</strain>
    </source>
</reference>
<proteinExistence type="predicted"/>
<dbReference type="EMBL" id="JXTB01000483">
    <property type="protein sequence ID" value="PON38841.1"/>
    <property type="molecule type" value="Genomic_DNA"/>
</dbReference>
<name>A0A2P5AQU1_PARAD</name>
<dbReference type="OrthoDB" id="10569143at2759"/>
<comment type="caution">
    <text evidence="1">The sequence shown here is derived from an EMBL/GenBank/DDBJ whole genome shotgun (WGS) entry which is preliminary data.</text>
</comment>
<accession>A0A2P5AQU1</accession>
<dbReference type="Proteomes" id="UP000237105">
    <property type="component" value="Unassembled WGS sequence"/>
</dbReference>
<evidence type="ECO:0000313" key="2">
    <source>
        <dbReference type="Proteomes" id="UP000237105"/>
    </source>
</evidence>
<organism evidence="1 2">
    <name type="scientific">Parasponia andersonii</name>
    <name type="common">Sponia andersonii</name>
    <dbReference type="NCBI Taxonomy" id="3476"/>
    <lineage>
        <taxon>Eukaryota</taxon>
        <taxon>Viridiplantae</taxon>
        <taxon>Streptophyta</taxon>
        <taxon>Embryophyta</taxon>
        <taxon>Tracheophyta</taxon>
        <taxon>Spermatophyta</taxon>
        <taxon>Magnoliopsida</taxon>
        <taxon>eudicotyledons</taxon>
        <taxon>Gunneridae</taxon>
        <taxon>Pentapetalae</taxon>
        <taxon>rosids</taxon>
        <taxon>fabids</taxon>
        <taxon>Rosales</taxon>
        <taxon>Cannabaceae</taxon>
        <taxon>Parasponia</taxon>
    </lineage>
</organism>
<gene>
    <name evidence="1" type="ORF">PanWU01x14_309300</name>
</gene>
<evidence type="ECO:0000313" key="1">
    <source>
        <dbReference type="EMBL" id="PON38841.1"/>
    </source>
</evidence>
<sequence length="124" mass="13897">MRFNLEYVRQRDEFWTSAHLETRPSTTIDASTHDIKVIFSFIGIRAADGGLRSRGVGSDKECYWDDSDLRRILVALFFRNDDVKPNTFVARLSDVGLRLQALGRAQQSGTGLGPLLGTPAHIFV</sequence>
<protein>
    <submittedName>
        <fullName evidence="1">Uncharacterized protein</fullName>
    </submittedName>
</protein>
<dbReference type="AlphaFoldDB" id="A0A2P5AQU1"/>